<keyword evidence="6" id="KW-0804">Transcription</keyword>
<evidence type="ECO:0000259" key="9">
    <source>
        <dbReference type="SMART" id="SM01281"/>
    </source>
</evidence>
<reference evidence="10" key="1">
    <citation type="submission" date="2025-08" db="UniProtKB">
        <authorList>
            <consortium name="Ensembl"/>
        </authorList>
    </citation>
    <scope>IDENTIFICATION</scope>
</reference>
<dbReference type="Pfam" id="PF12144">
    <property type="entry name" value="Med12-PQL"/>
    <property type="match status" value="2"/>
</dbReference>
<evidence type="ECO:0000256" key="3">
    <source>
        <dbReference type="ARBA" id="ARBA00022491"/>
    </source>
</evidence>
<evidence type="ECO:0000256" key="2">
    <source>
        <dbReference type="ARBA" id="ARBA00010289"/>
    </source>
</evidence>
<feature type="region of interest" description="Disordered" evidence="8">
    <location>
        <begin position="12"/>
        <end position="35"/>
    </location>
</feature>
<proteinExistence type="inferred from homology"/>
<protein>
    <submittedName>
        <fullName evidence="10">Mediator complex subunit 12</fullName>
    </submittedName>
</protein>
<dbReference type="GeneTree" id="ENSGT00440000037505"/>
<comment type="subcellular location">
    <subcellularLocation>
        <location evidence="1">Nucleus</location>
    </subcellularLocation>
</comment>
<comment type="similarity">
    <text evidence="2">Belongs to the Mediator complex subunit 12 family.</text>
</comment>
<dbReference type="PANTHER" id="PTHR46007">
    <property type="entry name" value="MEDIATOR OF RNA POLYMERASE II TRANSCRIPTION SUBUNIT 12"/>
    <property type="match status" value="1"/>
</dbReference>
<dbReference type="Pfam" id="PF09497">
    <property type="entry name" value="Med12"/>
    <property type="match status" value="1"/>
</dbReference>
<feature type="region of interest" description="Disordered" evidence="8">
    <location>
        <begin position="1358"/>
        <end position="1389"/>
    </location>
</feature>
<dbReference type="InterPro" id="IPR021990">
    <property type="entry name" value="Mediator_Med12_LCEWAV"/>
</dbReference>
<evidence type="ECO:0000256" key="8">
    <source>
        <dbReference type="SAM" id="MobiDB-lite"/>
    </source>
</evidence>
<dbReference type="InterPro" id="IPR021989">
    <property type="entry name" value="Mediator_Med12_catenin-bd"/>
</dbReference>
<accession>A0A674A6L9</accession>
<keyword evidence="7" id="KW-0539">Nucleus</keyword>
<dbReference type="InterPro" id="IPR051647">
    <property type="entry name" value="Mediator_comp_sub12"/>
</dbReference>
<evidence type="ECO:0000256" key="6">
    <source>
        <dbReference type="ARBA" id="ARBA00023163"/>
    </source>
</evidence>
<feature type="compositionally biased region" description="Low complexity" evidence="8">
    <location>
        <begin position="1360"/>
        <end position="1387"/>
    </location>
</feature>
<feature type="domain" description="Mediator complex subunit Med12" evidence="9">
    <location>
        <begin position="101"/>
        <end position="161"/>
    </location>
</feature>
<sequence length="1966" mass="219617">MAAFGILSYEHRPLKRPRLGPPDVYPQDPKQKEDELTALNVKQGFNNQPAVSGDEHGSAKNVNFNPSKISSNFSSIIAEKLRYNTFPDTGKRKPQVNQKDNFWLVTARSQSSINNWFTDLSGTKPLTQLAKKVPIFSKKEEVFGYLAKYTVPVMRSAWMIKMTCAYHAAITETKVKKRHVIDPCIEWTQIITKYLWEQLQKVAEFYRQSPSQGCGSPLPATSAEVDMAMKQWEYNEKLAMFMFQDGMLDRHEFLTWVLECSEKVRPGEDELLKLLLPLLLQYLGEFVQSAYLSRRLAYFCTRRLNLLLSDGSLGPGAGGHPAHSILAQPGNALPPTPTSQPAGSNQPQTPFTDFYICPQHRPLVFGLSCMLQSIMLCCPSALVWHYSLTDSRNKTGSPLDLLPISPSNLPMPGCNGTFTQQVRAKVREIEEQVKDRGQAVEFRWSFDKCQETTAGFTIGRVLHTLEVLDNHSFEKSDFSNSLDSLYNRIFGSGQSKDGHEMSPDDDAVVTLLCEWAVCCKRSGRHRAMVVAKLLEKRQAEIEAERCGESEVVDEKGSVSSGSLSAATLPVFQDVLLQFLDTQAPMLTDPSNESERVEFSNQVLLFCELIRHDVFSHNIYMCTLISRGDLASDSHLPRPRSPSDEPSDESERKEAGSSVKNEACYVEAMFSPPMHCESKGSPSPEKTAQDPDFPLVYEQPRHIQYATHFPIPQEESASHECNQRLVVLYGVGRQRDEARHAIKKITKDILKVLNRKSTAETGKTLSIFFSFSGGDEGQKRKRSKPEAFPTAEDIFSKFQHLSRFDQHQVTSQVSRNVLEQITSFALGMSYHLPLVQHIQFIFDLMEYSLNISGLIDFAIQLLNELSLVEAELLLKSSSLVGSYTTGLCLCIVAVLRRYHSCLILNPEQTAQVFDGLRIVVKSGVNPADCSSAERCILAYLYDLYTSCSHLKSKFGEIFSEFCSKVKNSIYCNIDPSDSNMLWDPVFMMEAIANPSAHNFNHSMVGKILNDSPANRYSFVCNVLMDVCVDHRDPERVNDIGILCAELTAYCRSLSAEWLGVLKALCCSSNNGNCGFNDLLCNVDVSDLSFHDSLATFVAILIARQCLLLEDLVRCVAIPSLLNAACSEQDSEPGARLTCRILLHLFKTPQRNPCPQDGAKSDNSSVGIRSSCDRHLLAASQNSIVVGAVFAVLKAVFMLGDAELKGSGFSHPAGLDEIADDDIGSKKSGGHTVSIETTSLDIYAKYVLKSICQQEWVGERCLKSLSEDSSALQDPVLVNIQAQRLLQLICYPHRQLDSGEGDNPQRQRIKRILQNMDQWTMRQSSLELQLMIKQSTNNELYSLLENIAKVTIEVFQKSAEMNSSNPSGNSSAGAGSSTSNSNNTSKTKPVLSSSERSGVWLVAPLIAKLPTSVQGHVLKAAGEELEKGQHLGSSSRKERDRQKQKSMSLLSQQPFLSLVLTCLKGQDEQREGLLTSLYSQVQQIVTNWREDQYQDDCKAKQMMHEALKLRLNLVGGMFDTVQRSTQQTTEWAVLLLDIISSGTVDMKSNNELFTTVLDMLSVLINGTLAADMSSISQGSMEENKRAYMNLVKKLRKELGDRQSESLEKVRQLLPLPKQTRDVITCEPQGSLIDTKGNKIAGFEKEGLQVSNKQKISPWDVFEGLKHSAPLSWGWFGTVRVDRKVTKFEEQQRFLLYHTHLKPKPRSYYLEPLPLPPEEEEPPTPVPQEPEKKMEALKPEKRGPGLDTPYRPARNPQMGKIMPMRPNYPGVMPGGMPGMMGTEKQYPMGYKPQPNIPQGQILRQHLQVRLNISQGYTTYGSHMGMQPHPSQVGGIVPPSYGNQGFQGSHPGANLGVVDSLRQMVQRPSGYVHQQAPGYSHTMQNTQRFPHQSIHQAPVMQGLSHMGTQGVHPGMRPNQILAEQQQAQQQQAQQQQQQYLRQQALRVCFVYLLGLLLAISNTTDQHGTVY</sequence>
<dbReference type="Proteomes" id="UP000472277">
    <property type="component" value="Chromosome 13"/>
</dbReference>
<feature type="compositionally biased region" description="Basic and acidic residues" evidence="8">
    <location>
        <begin position="1422"/>
        <end position="1441"/>
    </location>
</feature>
<dbReference type="GO" id="GO:0045944">
    <property type="term" value="P:positive regulation of transcription by RNA polymerase II"/>
    <property type="evidence" value="ECO:0007669"/>
    <property type="project" value="TreeGrafter"/>
</dbReference>
<dbReference type="GO" id="GO:0016592">
    <property type="term" value="C:mediator complex"/>
    <property type="evidence" value="ECO:0007669"/>
    <property type="project" value="InterPro"/>
</dbReference>
<organism evidence="10 11">
    <name type="scientific">Salmo trutta</name>
    <name type="common">Brown trout</name>
    <dbReference type="NCBI Taxonomy" id="8032"/>
    <lineage>
        <taxon>Eukaryota</taxon>
        <taxon>Metazoa</taxon>
        <taxon>Chordata</taxon>
        <taxon>Craniata</taxon>
        <taxon>Vertebrata</taxon>
        <taxon>Euteleostomi</taxon>
        <taxon>Actinopterygii</taxon>
        <taxon>Neopterygii</taxon>
        <taxon>Teleostei</taxon>
        <taxon>Protacanthopterygii</taxon>
        <taxon>Salmoniformes</taxon>
        <taxon>Salmonidae</taxon>
        <taxon>Salmoninae</taxon>
        <taxon>Salmo</taxon>
    </lineage>
</organism>
<feature type="compositionally biased region" description="Basic and acidic residues" evidence="8">
    <location>
        <begin position="1726"/>
        <end position="1741"/>
    </location>
</feature>
<feature type="region of interest" description="Disordered" evidence="8">
    <location>
        <begin position="1704"/>
        <end position="1761"/>
    </location>
</feature>
<evidence type="ECO:0000313" key="11">
    <source>
        <dbReference type="Proteomes" id="UP000472277"/>
    </source>
</evidence>
<evidence type="ECO:0000256" key="7">
    <source>
        <dbReference type="ARBA" id="ARBA00023242"/>
    </source>
</evidence>
<feature type="region of interest" description="Disordered" evidence="8">
    <location>
        <begin position="324"/>
        <end position="346"/>
    </location>
</feature>
<evidence type="ECO:0000256" key="4">
    <source>
        <dbReference type="ARBA" id="ARBA00023015"/>
    </source>
</evidence>
<gene>
    <name evidence="10" type="primary">MED12</name>
    <name evidence="10" type="synonym">LOC115205048</name>
</gene>
<keyword evidence="11" id="KW-1185">Reference proteome</keyword>
<dbReference type="GO" id="GO:0008013">
    <property type="term" value="F:beta-catenin binding"/>
    <property type="evidence" value="ECO:0007669"/>
    <property type="project" value="InterPro"/>
</dbReference>
<feature type="region of interest" description="Disordered" evidence="8">
    <location>
        <begin position="630"/>
        <end position="658"/>
    </location>
</feature>
<name>A0A674A6L9_SALTR</name>
<keyword evidence="4" id="KW-0805">Transcription regulation</keyword>
<reference evidence="10" key="2">
    <citation type="submission" date="2025-09" db="UniProtKB">
        <authorList>
            <consortium name="Ensembl"/>
        </authorList>
    </citation>
    <scope>IDENTIFICATION</scope>
</reference>
<dbReference type="InterPro" id="IPR019035">
    <property type="entry name" value="Mediator_Med12"/>
</dbReference>
<evidence type="ECO:0000256" key="5">
    <source>
        <dbReference type="ARBA" id="ARBA00023159"/>
    </source>
</evidence>
<dbReference type="Ensembl" id="ENSSTUT00000057639.1">
    <property type="protein sequence ID" value="ENSSTUP00000055104.1"/>
    <property type="gene ID" value="ENSSTUG00000023052.1"/>
</dbReference>
<evidence type="ECO:0000256" key="1">
    <source>
        <dbReference type="ARBA" id="ARBA00004123"/>
    </source>
</evidence>
<keyword evidence="3" id="KW-0678">Repressor</keyword>
<dbReference type="SMART" id="SM01281">
    <property type="entry name" value="Med12"/>
    <property type="match status" value="1"/>
</dbReference>
<keyword evidence="5" id="KW-0010">Activator</keyword>
<dbReference type="GO" id="GO:0003713">
    <property type="term" value="F:transcription coactivator activity"/>
    <property type="evidence" value="ECO:0007669"/>
    <property type="project" value="TreeGrafter"/>
</dbReference>
<feature type="region of interest" description="Disordered" evidence="8">
    <location>
        <begin position="1422"/>
        <end position="1446"/>
    </location>
</feature>
<evidence type="ECO:0000313" key="10">
    <source>
        <dbReference type="Ensembl" id="ENSSTUP00000055104.1"/>
    </source>
</evidence>
<dbReference type="PANTHER" id="PTHR46007:SF11">
    <property type="entry name" value="MEDIATOR OF RNA POLYMERASE II TRANSCRIPTION SUBUNIT 12"/>
    <property type="match status" value="1"/>
</dbReference>
<dbReference type="Pfam" id="PF12145">
    <property type="entry name" value="Med12-LCEWAV"/>
    <property type="match status" value="1"/>
</dbReference>